<evidence type="ECO:0000313" key="3">
    <source>
        <dbReference type="EMBL" id="JAC71827.1"/>
    </source>
</evidence>
<dbReference type="Pfam" id="PF07000">
    <property type="entry name" value="DUF1308"/>
    <property type="match status" value="1"/>
</dbReference>
<protein>
    <recommendedName>
        <fullName evidence="2">DUF1308 domain-containing protein</fullName>
    </recommendedName>
</protein>
<feature type="region of interest" description="Disordered" evidence="1">
    <location>
        <begin position="145"/>
        <end position="165"/>
    </location>
</feature>
<reference evidence="3" key="1">
    <citation type="submission" date="2014-05" db="EMBL/GenBank/DDBJ databases">
        <title>The transcriptome of the halophilic microalga Tetraselmis sp. GSL018 isolated from the Great Salt Lake, Utah.</title>
        <authorList>
            <person name="Jinkerson R.E."/>
            <person name="D'Adamo S."/>
            <person name="Posewitz M.C."/>
        </authorList>
    </citation>
    <scope>NUCLEOTIDE SEQUENCE</scope>
    <source>
        <strain evidence="3">GSL018</strain>
    </source>
</reference>
<organism evidence="3">
    <name type="scientific">Tetraselmis sp. GSL018</name>
    <dbReference type="NCBI Taxonomy" id="582737"/>
    <lineage>
        <taxon>Eukaryota</taxon>
        <taxon>Viridiplantae</taxon>
        <taxon>Chlorophyta</taxon>
        <taxon>core chlorophytes</taxon>
        <taxon>Chlorodendrophyceae</taxon>
        <taxon>Chlorodendrales</taxon>
        <taxon>Chlorodendraceae</taxon>
        <taxon>Tetraselmis</taxon>
    </lineage>
</organism>
<dbReference type="InterPro" id="IPR010733">
    <property type="entry name" value="DUF1308"/>
</dbReference>
<evidence type="ECO:0000256" key="1">
    <source>
        <dbReference type="SAM" id="MobiDB-lite"/>
    </source>
</evidence>
<dbReference type="AlphaFoldDB" id="A0A061RFX3"/>
<dbReference type="PANTHER" id="PTHR13379">
    <property type="entry name" value="UNCHARACTERIZED DUF1308"/>
    <property type="match status" value="1"/>
</dbReference>
<sequence>TLCALVTEVSNGGAEGGGTPEVLAWASRISHWRDSVAEEAKDPLLPALERVFEGRTLISSLTAVEHFEKLLYTCGGQKEKERWALIRKSLAIVAPGDLDAASTDGLAVGGLAVGTAGRSLHERSHSQSGPSEFGLARHASSQVLLRTSRKTAASKRPSQVGFGSE</sequence>
<feature type="non-terminal residue" evidence="3">
    <location>
        <position position="1"/>
    </location>
</feature>
<feature type="domain" description="DUF1308" evidence="2">
    <location>
        <begin position="34"/>
        <end position="95"/>
    </location>
</feature>
<dbReference type="PANTHER" id="PTHR13379:SF0">
    <property type="entry name" value="UPF0415 PROTEIN C7ORF25"/>
    <property type="match status" value="1"/>
</dbReference>
<gene>
    <name evidence="3" type="ORF">TSPGSL018_1067</name>
</gene>
<evidence type="ECO:0000259" key="2">
    <source>
        <dbReference type="Pfam" id="PF07000"/>
    </source>
</evidence>
<proteinExistence type="predicted"/>
<dbReference type="EMBL" id="GBEZ01014234">
    <property type="protein sequence ID" value="JAC71827.1"/>
    <property type="molecule type" value="Transcribed_RNA"/>
</dbReference>
<accession>A0A061RFX3</accession>
<name>A0A061RFX3_9CHLO</name>